<dbReference type="EMBL" id="LDPH01000010">
    <property type="protein sequence ID" value="KLV26211.1"/>
    <property type="molecule type" value="Genomic_DNA"/>
</dbReference>
<gene>
    <name evidence="5" type="ORF">ABW02_12715</name>
</gene>
<accession>A0A0J1IJR7</accession>
<dbReference type="Proteomes" id="UP000036045">
    <property type="component" value="Unassembled WGS sequence"/>
</dbReference>
<feature type="transmembrane region" description="Helical" evidence="3">
    <location>
        <begin position="628"/>
        <end position="650"/>
    </location>
</feature>
<feature type="domain" description="Phage tail tape measure protein" evidence="4">
    <location>
        <begin position="324"/>
        <end position="510"/>
    </location>
</feature>
<name>A0A0J1IJR7_NIACI</name>
<feature type="coiled-coil region" evidence="2">
    <location>
        <begin position="122"/>
        <end position="240"/>
    </location>
</feature>
<dbReference type="Gene3D" id="1.20.120.20">
    <property type="entry name" value="Apolipoprotein"/>
    <property type="match status" value="1"/>
</dbReference>
<keyword evidence="6" id="KW-1185">Reference proteome</keyword>
<feature type="transmembrane region" description="Helical" evidence="3">
    <location>
        <begin position="597"/>
        <end position="622"/>
    </location>
</feature>
<protein>
    <recommendedName>
        <fullName evidence="4">Phage tail tape measure protein domain-containing protein</fullName>
    </recommendedName>
</protein>
<organism evidence="5 6">
    <name type="scientific">Niallia circulans</name>
    <name type="common">Bacillus circulans</name>
    <dbReference type="NCBI Taxonomy" id="1397"/>
    <lineage>
        <taxon>Bacteria</taxon>
        <taxon>Bacillati</taxon>
        <taxon>Bacillota</taxon>
        <taxon>Bacilli</taxon>
        <taxon>Bacillales</taxon>
        <taxon>Bacillaceae</taxon>
        <taxon>Niallia</taxon>
    </lineage>
</organism>
<dbReference type="PANTHER" id="PTHR37813:SF1">
    <property type="entry name" value="FELS-2 PROPHAGE PROTEIN"/>
    <property type="match status" value="1"/>
</dbReference>
<keyword evidence="3" id="KW-0812">Transmembrane</keyword>
<keyword evidence="2" id="KW-0175">Coiled coil</keyword>
<keyword evidence="1" id="KW-1188">Viral release from host cell</keyword>
<dbReference type="PANTHER" id="PTHR37813">
    <property type="entry name" value="FELS-2 PROPHAGE PROTEIN"/>
    <property type="match status" value="1"/>
</dbReference>
<dbReference type="Pfam" id="PF10145">
    <property type="entry name" value="PhageMin_Tail"/>
    <property type="match status" value="1"/>
</dbReference>
<dbReference type="OrthoDB" id="1779742at2"/>
<evidence type="ECO:0000259" key="4">
    <source>
        <dbReference type="Pfam" id="PF10145"/>
    </source>
</evidence>
<reference evidence="5 6" key="1">
    <citation type="submission" date="2015-05" db="EMBL/GenBank/DDBJ databases">
        <title>Whole genome sequence and identification of bacterial endophytes from Costus igneus.</title>
        <authorList>
            <person name="Lee Y.P."/>
            <person name="Gan H.M."/>
            <person name="Eng W."/>
            <person name="Wheatley M.S."/>
            <person name="Caraballo A."/>
            <person name="Polter S."/>
            <person name="Savka M.A."/>
            <person name="Hudson A.O."/>
        </authorList>
    </citation>
    <scope>NUCLEOTIDE SEQUENCE [LARGE SCALE GENOMIC DNA]</scope>
    <source>
        <strain evidence="5 6">RIT379</strain>
    </source>
</reference>
<dbReference type="InterPro" id="IPR010090">
    <property type="entry name" value="Phage_tape_meas"/>
</dbReference>
<evidence type="ECO:0000256" key="3">
    <source>
        <dbReference type="SAM" id="Phobius"/>
    </source>
</evidence>
<dbReference type="AlphaFoldDB" id="A0A0J1IJR7"/>
<dbReference type="PATRIC" id="fig|1397.4.peg.651"/>
<dbReference type="SUPFAM" id="SSF58113">
    <property type="entry name" value="Apolipoprotein A-I"/>
    <property type="match status" value="1"/>
</dbReference>
<evidence type="ECO:0000313" key="5">
    <source>
        <dbReference type="EMBL" id="KLV26211.1"/>
    </source>
</evidence>
<keyword evidence="3" id="KW-1133">Transmembrane helix</keyword>
<proteinExistence type="predicted"/>
<keyword evidence="3" id="KW-0472">Membrane</keyword>
<dbReference type="RefSeq" id="WP_047942515.1">
    <property type="nucleotide sequence ID" value="NZ_LDPH01000010.1"/>
</dbReference>
<comment type="caution">
    <text evidence="5">The sequence shown here is derived from an EMBL/GenBank/DDBJ whole genome shotgun (WGS) entry which is preliminary data.</text>
</comment>
<evidence type="ECO:0000256" key="2">
    <source>
        <dbReference type="SAM" id="Coils"/>
    </source>
</evidence>
<feature type="coiled-coil region" evidence="2">
    <location>
        <begin position="52"/>
        <end position="79"/>
    </location>
</feature>
<sequence length="922" mass="101499">MADRERDVVLNFKMNGQIQYAQTLKQINSVMNTAAKEYRNHIAAMGRDASETDKLRAEKKKLEIQMEGASKRTRLLRDEYERMANDTNTTTEELTKMYNKLLDAEKAENSLRTSLDRVNAGLSDQAIEARDAKSKIEDLKEENKLLEAEQKALTSSFKLQRSELGDNASEAEKLELAQKQLREQTELTDRVINNLEKQLEQAKKAYGENSIEVMQLETKLNDARTTLRNFSTQLDRVEDSSDDVGESLESLGKKMDLNNMMEATQMLQGFTDKLLDLQKAAFETALEFGDSQTFLQANLGVTADRAEELNGIVENVFRNGVVSSVDEAAEAVSLVSKSFKDLNNTELEKLTDSIVTIAKRTGTDVQENVVAAQKLMTEFGYSGEEAMDLIAYGYQNNLNKSGDFLDTINEYSPLFADAQFSGEQMLDAIKEGLDGGAMNADKAADAIKEMQIRFGDGSFKDKIDMFSKGTADLFKKWEKGEVTMTDVMNSIQKDIQKMDSSKQQEALTALGTQFEDLGIRGTVSILGIGDAMVDATGKAEDMAKKSPGEEWESSLRELQSSMVPIGQNLVDNITPVIDGLAKMGDWFEKLPGPVQNFIVVFGGIITVAAVLAPLILGVVVAVSALEIALLPIIGIVVGVAAAIAGIILVIKNWGAITDWLSDKWNQFTGWLSEGTSKLAKQFSEKFTEIKEGTVNKFNELKDKSIQKVTDLKNKAIEIIASFVRNSIQKAVDMKTGFTNKVEELKSGAINKFNNLRDRAGEVMRATKEKILSPIHAARDAVKTAVEKMKSFFNFNWKLPSIKMPKFSVSGSANPLDWLKEGVPKLSVKWNAKGGIFTRPTIFGENNGQFQGAGEAGPEGVLPLNEETLGAIGRGIASTMGDSNKVLNVTLQVDGRTLARVTTPLINKELGNNGDRDRKAWGG</sequence>
<evidence type="ECO:0000256" key="1">
    <source>
        <dbReference type="ARBA" id="ARBA00022612"/>
    </source>
</evidence>
<evidence type="ECO:0000313" key="6">
    <source>
        <dbReference type="Proteomes" id="UP000036045"/>
    </source>
</evidence>